<dbReference type="EMBL" id="MAAO01000004">
    <property type="protein sequence ID" value="OUR98509.1"/>
    <property type="molecule type" value="Genomic_DNA"/>
</dbReference>
<accession>A0A1Y5FA18</accession>
<reference evidence="2" key="1">
    <citation type="journal article" date="2017" name="Proc. Natl. Acad. Sci. U.S.A.">
        <title>Simulation of Deepwater Horizon oil plume reveals substrate specialization within a complex community of hydrocarbon-degraders.</title>
        <authorList>
            <person name="Hu P."/>
            <person name="Dubinsky E.A."/>
            <person name="Probst A.J."/>
            <person name="Wang J."/>
            <person name="Sieber C.M.K."/>
            <person name="Tom L.M."/>
            <person name="Gardinali P."/>
            <person name="Banfield J.F."/>
            <person name="Atlas R.M."/>
            <person name="Andersen G.L."/>
        </authorList>
    </citation>
    <scope>NUCLEOTIDE SEQUENCE [LARGE SCALE GENOMIC DNA]</scope>
</reference>
<proteinExistence type="predicted"/>
<gene>
    <name evidence="1" type="ORF">A9Q84_03605</name>
</gene>
<sequence length="276" mass="32178">MKKIILLISILLVPCSTLGYSFFKIKPNDIKLSSESFRRYVRPQLKSIVSEYFHVLKKVSPETEPIISLRRNILSISKMTRNYVTSCSNLNAEGLSNCPNKVQQISHLLKQYEKNLYKKLENFSLIGSEIEDALSYQKLLRNLITSLAAINHHLEEYRILNGTDFEKYATSFDEINLLVEKSLAEINLKMNILVPLKLKNEFETIWISFILPIQEMVVLKNSKTFLITHLERLNIDWNSFNKNMTKGNYNIVLSKIKVTKIMHNRWNAVLKIILRK</sequence>
<dbReference type="Proteomes" id="UP000196531">
    <property type="component" value="Unassembled WGS sequence"/>
</dbReference>
<protein>
    <submittedName>
        <fullName evidence="1">Uncharacterized protein</fullName>
    </submittedName>
</protein>
<dbReference type="AlphaFoldDB" id="A0A1Y5FA18"/>
<evidence type="ECO:0000313" key="1">
    <source>
        <dbReference type="EMBL" id="OUR98509.1"/>
    </source>
</evidence>
<comment type="caution">
    <text evidence="1">The sequence shown here is derived from an EMBL/GenBank/DDBJ whole genome shotgun (WGS) entry which is preliminary data.</text>
</comment>
<evidence type="ECO:0000313" key="2">
    <source>
        <dbReference type="Proteomes" id="UP000196531"/>
    </source>
</evidence>
<organism evidence="1 2">
    <name type="scientific">Halobacteriovorax marinus</name>
    <dbReference type="NCBI Taxonomy" id="97084"/>
    <lineage>
        <taxon>Bacteria</taxon>
        <taxon>Pseudomonadati</taxon>
        <taxon>Bdellovibrionota</taxon>
        <taxon>Bacteriovoracia</taxon>
        <taxon>Bacteriovoracales</taxon>
        <taxon>Halobacteriovoraceae</taxon>
        <taxon>Halobacteriovorax</taxon>
    </lineage>
</organism>
<name>A0A1Y5FA18_9BACT</name>